<dbReference type="AlphaFoldDB" id="A0A2S9VE23"/>
<feature type="transmembrane region" description="Helical" evidence="1">
    <location>
        <begin position="79"/>
        <end position="101"/>
    </location>
</feature>
<evidence type="ECO:0000313" key="3">
    <source>
        <dbReference type="EMBL" id="PRO74699.1"/>
    </source>
</evidence>
<evidence type="ECO:0000256" key="1">
    <source>
        <dbReference type="SAM" id="Phobius"/>
    </source>
</evidence>
<keyword evidence="4" id="KW-1185">Reference proteome</keyword>
<dbReference type="PANTHER" id="PTHR28008:SF1">
    <property type="entry name" value="DOMAIN PROTEIN, PUTATIVE (AFU_ORTHOLOGUE AFUA_3G10980)-RELATED"/>
    <property type="match status" value="1"/>
</dbReference>
<feature type="domain" description="VanZ-like" evidence="2">
    <location>
        <begin position="51"/>
        <end position="120"/>
    </location>
</feature>
<dbReference type="PANTHER" id="PTHR28008">
    <property type="entry name" value="DOMAIN PROTEIN, PUTATIVE (AFU_ORTHOLOGUE AFUA_3G10980)-RELATED"/>
    <property type="match status" value="1"/>
</dbReference>
<reference evidence="4" key="1">
    <citation type="journal article" date="2020" name="Int. J. Syst. Evol. Microbiol.">
        <title>Alteromonas alba sp. nov., a marine bacterium isolated from the seawater of the West Pacific Ocean.</title>
        <authorList>
            <person name="Sun C."/>
            <person name="Wu Y.-H."/>
            <person name="Xamxidin M."/>
            <person name="Cheng H."/>
            <person name="Xu X.-W."/>
        </authorList>
    </citation>
    <scope>NUCLEOTIDE SEQUENCE [LARGE SCALE GENOMIC DNA]</scope>
    <source>
        <strain evidence="4">190</strain>
    </source>
</reference>
<evidence type="ECO:0000259" key="2">
    <source>
        <dbReference type="Pfam" id="PF04892"/>
    </source>
</evidence>
<sequence>MSVQDEPHLKPRPPFLLPWVLVLGFILLSALFFIPVPKELRNAVGGAILNTGHIIFFCMFALAFYPFTKGKNRTRLPRFLLIVFALSLLVETIQSSVGRAFQWEDILRNELGAILGISIQMHFQRPHKAHWALRISLLVAISAAILVERVPLYEKLVSLYNLG</sequence>
<keyword evidence="1" id="KW-0472">Membrane</keyword>
<keyword evidence="1" id="KW-0812">Transmembrane</keyword>
<accession>A0A2S9VE23</accession>
<protein>
    <recommendedName>
        <fullName evidence="2">VanZ-like domain-containing protein</fullName>
    </recommendedName>
</protein>
<dbReference type="Proteomes" id="UP000238949">
    <property type="component" value="Unassembled WGS sequence"/>
</dbReference>
<feature type="transmembrane region" description="Helical" evidence="1">
    <location>
        <begin position="16"/>
        <end position="36"/>
    </location>
</feature>
<name>A0A2S9VE23_9ALTE</name>
<keyword evidence="1" id="KW-1133">Transmembrane helix</keyword>
<dbReference type="EMBL" id="PVNP01000041">
    <property type="protein sequence ID" value="PRO74699.1"/>
    <property type="molecule type" value="Genomic_DNA"/>
</dbReference>
<gene>
    <name evidence="3" type="ORF">C6Y40_04960</name>
</gene>
<dbReference type="Pfam" id="PF04892">
    <property type="entry name" value="VanZ"/>
    <property type="match status" value="1"/>
</dbReference>
<dbReference type="RefSeq" id="WP_105933623.1">
    <property type="nucleotide sequence ID" value="NZ_PVNP01000041.1"/>
</dbReference>
<proteinExistence type="predicted"/>
<feature type="transmembrane region" description="Helical" evidence="1">
    <location>
        <begin position="48"/>
        <end position="67"/>
    </location>
</feature>
<evidence type="ECO:0000313" key="4">
    <source>
        <dbReference type="Proteomes" id="UP000238949"/>
    </source>
</evidence>
<dbReference type="InterPro" id="IPR006976">
    <property type="entry name" value="VanZ-like"/>
</dbReference>
<comment type="caution">
    <text evidence="3">The sequence shown here is derived from an EMBL/GenBank/DDBJ whole genome shotgun (WGS) entry which is preliminary data.</text>
</comment>
<dbReference type="OrthoDB" id="9760450at2"/>
<feature type="transmembrane region" description="Helical" evidence="1">
    <location>
        <begin position="131"/>
        <end position="152"/>
    </location>
</feature>
<organism evidence="3 4">
    <name type="scientific">Alteromonas alba</name>
    <dbReference type="NCBI Taxonomy" id="2079529"/>
    <lineage>
        <taxon>Bacteria</taxon>
        <taxon>Pseudomonadati</taxon>
        <taxon>Pseudomonadota</taxon>
        <taxon>Gammaproteobacteria</taxon>
        <taxon>Alteromonadales</taxon>
        <taxon>Alteromonadaceae</taxon>
        <taxon>Alteromonas/Salinimonas group</taxon>
        <taxon>Alteromonas</taxon>
    </lineage>
</organism>